<dbReference type="Gene3D" id="3.40.630.30">
    <property type="match status" value="1"/>
</dbReference>
<evidence type="ECO:0000313" key="1">
    <source>
        <dbReference type="EMBL" id="JAT39930.1"/>
    </source>
</evidence>
<dbReference type="EMBL" id="GEBQ01000047">
    <property type="protein sequence ID" value="JAT39930.1"/>
    <property type="molecule type" value="Transcribed_RNA"/>
</dbReference>
<proteinExistence type="predicted"/>
<sequence length="101" mass="12027">MPRITKKRRDAALKRKTKLQILHTMKSLVKKANADQDLLRPICSHRVYHSHRTGQVFKMSCMTFKDCPQELFAWMMVLLEQNMAELYQSCEWGWNKETKVN</sequence>
<organism evidence="1">
    <name type="scientific">Graphocephala atropunctata</name>
    <dbReference type="NCBI Taxonomy" id="36148"/>
    <lineage>
        <taxon>Eukaryota</taxon>
        <taxon>Metazoa</taxon>
        <taxon>Ecdysozoa</taxon>
        <taxon>Arthropoda</taxon>
        <taxon>Hexapoda</taxon>
        <taxon>Insecta</taxon>
        <taxon>Pterygota</taxon>
        <taxon>Neoptera</taxon>
        <taxon>Paraneoptera</taxon>
        <taxon>Hemiptera</taxon>
        <taxon>Auchenorrhyncha</taxon>
        <taxon>Membracoidea</taxon>
        <taxon>Cicadellidae</taxon>
        <taxon>Cicadellinae</taxon>
        <taxon>Cicadellini</taxon>
        <taxon>Graphocephala</taxon>
    </lineage>
</organism>
<protein>
    <submittedName>
        <fullName evidence="1">Uncharacterized protein</fullName>
    </submittedName>
</protein>
<feature type="non-terminal residue" evidence="1">
    <location>
        <position position="101"/>
    </location>
</feature>
<gene>
    <name evidence="1" type="ORF">g.1518</name>
</gene>
<reference evidence="1" key="1">
    <citation type="submission" date="2015-11" db="EMBL/GenBank/DDBJ databases">
        <title>De novo transcriptome assembly of four potential Pierce s Disease insect vectors from Arizona vineyards.</title>
        <authorList>
            <person name="Tassone E.E."/>
        </authorList>
    </citation>
    <scope>NUCLEOTIDE SEQUENCE</scope>
</reference>
<accession>A0A1B6MVI4</accession>
<dbReference type="AlphaFoldDB" id="A0A1B6MVI4"/>
<name>A0A1B6MVI4_9HEMI</name>